<evidence type="ECO:0000313" key="1">
    <source>
        <dbReference type="EMBL" id="KAF7675956.1"/>
    </source>
</evidence>
<dbReference type="GeneID" id="62203686"/>
<protein>
    <submittedName>
        <fullName evidence="1">Uncharacterized protein</fullName>
    </submittedName>
</protein>
<accession>A0A8H7B6I2</accession>
<gene>
    <name evidence="1" type="ORF">GT037_005461</name>
</gene>
<reference evidence="1" key="2">
    <citation type="submission" date="2020-08" db="EMBL/GenBank/DDBJ databases">
        <title>Draft Genome Sequence of Cumin Blight Pathogen Alternaria burnsii.</title>
        <authorList>
            <person name="Feng Z."/>
        </authorList>
    </citation>
    <scope>NUCLEOTIDE SEQUENCE</scope>
    <source>
        <strain evidence="1">CBS107.38</strain>
    </source>
</reference>
<feature type="non-terminal residue" evidence="1">
    <location>
        <position position="133"/>
    </location>
</feature>
<reference evidence="1" key="1">
    <citation type="submission" date="2020-01" db="EMBL/GenBank/DDBJ databases">
        <authorList>
            <person name="Feng Z.H.Z."/>
        </authorList>
    </citation>
    <scope>NUCLEOTIDE SEQUENCE</scope>
    <source>
        <strain evidence="1">CBS107.38</strain>
    </source>
</reference>
<evidence type="ECO:0000313" key="2">
    <source>
        <dbReference type="Proteomes" id="UP000596902"/>
    </source>
</evidence>
<dbReference type="Proteomes" id="UP000596902">
    <property type="component" value="Unassembled WGS sequence"/>
</dbReference>
<dbReference type="RefSeq" id="XP_038786197.1">
    <property type="nucleotide sequence ID" value="XM_038930508.1"/>
</dbReference>
<name>A0A8H7B6I2_9PLEO</name>
<proteinExistence type="predicted"/>
<keyword evidence="2" id="KW-1185">Reference proteome</keyword>
<sequence length="133" mass="14692">IFNMTCVVLASEEDDPMAELIIIDYYKTLLLAAADQPLRGTIVELWVTGWNADFVGGKGRGRVVLLHALLSAISVATKEATTAGRVAKEIKLTIDYVETVLNNRRRLREDVNAATEFYLEKLAKEGVVRGVEV</sequence>
<organism evidence="1 2">
    <name type="scientific">Alternaria burnsii</name>
    <dbReference type="NCBI Taxonomy" id="1187904"/>
    <lineage>
        <taxon>Eukaryota</taxon>
        <taxon>Fungi</taxon>
        <taxon>Dikarya</taxon>
        <taxon>Ascomycota</taxon>
        <taxon>Pezizomycotina</taxon>
        <taxon>Dothideomycetes</taxon>
        <taxon>Pleosporomycetidae</taxon>
        <taxon>Pleosporales</taxon>
        <taxon>Pleosporineae</taxon>
        <taxon>Pleosporaceae</taxon>
        <taxon>Alternaria</taxon>
        <taxon>Alternaria sect. Alternaria</taxon>
    </lineage>
</organism>
<dbReference type="EMBL" id="JAAABM010000007">
    <property type="protein sequence ID" value="KAF7675956.1"/>
    <property type="molecule type" value="Genomic_DNA"/>
</dbReference>
<dbReference type="AlphaFoldDB" id="A0A8H7B6I2"/>
<comment type="caution">
    <text evidence="1">The sequence shown here is derived from an EMBL/GenBank/DDBJ whole genome shotgun (WGS) entry which is preliminary data.</text>
</comment>